<evidence type="ECO:0000256" key="6">
    <source>
        <dbReference type="ARBA" id="ARBA00022806"/>
    </source>
</evidence>
<dbReference type="GO" id="GO:0006270">
    <property type="term" value="P:DNA replication initiation"/>
    <property type="evidence" value="ECO:0007669"/>
    <property type="project" value="TreeGrafter"/>
</dbReference>
<dbReference type="InterPro" id="IPR040498">
    <property type="entry name" value="PriA_CRR"/>
</dbReference>
<feature type="binding site" evidence="12">
    <location>
        <position position="508"/>
    </location>
    <ligand>
        <name>Zn(2+)</name>
        <dbReference type="ChEBI" id="CHEBI:29105"/>
        <label>1</label>
    </ligand>
</feature>
<dbReference type="CDD" id="cd18804">
    <property type="entry name" value="SF2_C_priA"/>
    <property type="match status" value="1"/>
</dbReference>
<evidence type="ECO:0000256" key="12">
    <source>
        <dbReference type="HAMAP-Rule" id="MF_00983"/>
    </source>
</evidence>
<dbReference type="EMBL" id="OMOF01000186">
    <property type="protein sequence ID" value="SPF42659.1"/>
    <property type="molecule type" value="Genomic_DNA"/>
</dbReference>
<dbReference type="FunFam" id="3.40.50.300:FF:000489">
    <property type="entry name" value="Primosome assembly protein PriA"/>
    <property type="match status" value="1"/>
</dbReference>
<dbReference type="EC" id="5.6.2.4" evidence="12"/>
<dbReference type="Gene3D" id="3.40.1440.60">
    <property type="entry name" value="PriA, 3(prime) DNA-binding domain"/>
    <property type="match status" value="1"/>
</dbReference>
<feature type="domain" description="Helicase ATP-binding" evidence="13">
    <location>
        <begin position="240"/>
        <end position="406"/>
    </location>
</feature>
<dbReference type="InterPro" id="IPR042115">
    <property type="entry name" value="PriA_3primeBD_sf"/>
</dbReference>
<feature type="binding site" evidence="12">
    <location>
        <position position="477"/>
    </location>
    <ligand>
        <name>Zn(2+)</name>
        <dbReference type="ChEBI" id="CHEBI:29105"/>
        <label>2</label>
    </ligand>
</feature>
<dbReference type="PROSITE" id="PS51192">
    <property type="entry name" value="HELICASE_ATP_BIND_1"/>
    <property type="match status" value="1"/>
</dbReference>
<feature type="binding site" evidence="12">
    <location>
        <position position="471"/>
    </location>
    <ligand>
        <name>Zn(2+)</name>
        <dbReference type="ChEBI" id="CHEBI:29105"/>
        <label>1</label>
    </ligand>
</feature>
<dbReference type="SUPFAM" id="SSF52540">
    <property type="entry name" value="P-loop containing nucleoside triphosphate hydrolases"/>
    <property type="match status" value="2"/>
</dbReference>
<keyword evidence="10 12" id="KW-0413">Isomerase</keyword>
<keyword evidence="4 12" id="KW-0547">Nucleotide-binding</keyword>
<feature type="binding site" evidence="12">
    <location>
        <position position="511"/>
    </location>
    <ligand>
        <name>Zn(2+)</name>
        <dbReference type="ChEBI" id="CHEBI:29105"/>
        <label>1</label>
    </ligand>
</feature>
<dbReference type="GO" id="GO:0006310">
    <property type="term" value="P:DNA recombination"/>
    <property type="evidence" value="ECO:0007669"/>
    <property type="project" value="InterPro"/>
</dbReference>
<dbReference type="InterPro" id="IPR027417">
    <property type="entry name" value="P-loop_NTPase"/>
</dbReference>
<evidence type="ECO:0000256" key="5">
    <source>
        <dbReference type="ARBA" id="ARBA00022801"/>
    </source>
</evidence>
<dbReference type="NCBIfam" id="TIGR00595">
    <property type="entry name" value="priA"/>
    <property type="match status" value="1"/>
</dbReference>
<dbReference type="GO" id="GO:0043138">
    <property type="term" value="F:3'-5' DNA helicase activity"/>
    <property type="evidence" value="ECO:0007669"/>
    <property type="project" value="UniProtKB-EC"/>
</dbReference>
<comment type="similarity">
    <text evidence="12">Belongs to the helicase family. PriA subfamily.</text>
</comment>
<evidence type="ECO:0000313" key="15">
    <source>
        <dbReference type="EMBL" id="SPF42659.1"/>
    </source>
</evidence>
<gene>
    <name evidence="12 15" type="primary">priA</name>
    <name evidence="15" type="ORF">SBF1_2660005</name>
</gene>
<keyword evidence="2 12" id="KW-0235">DNA replication</keyword>
<reference evidence="16" key="1">
    <citation type="submission" date="2018-02" db="EMBL/GenBank/DDBJ databases">
        <authorList>
            <person name="Hausmann B."/>
        </authorList>
    </citation>
    <scope>NUCLEOTIDE SEQUENCE [LARGE SCALE GENOMIC DNA]</scope>
    <source>
        <strain evidence="16">Peat soil MAG SbF1</strain>
    </source>
</reference>
<feature type="binding site" evidence="12">
    <location>
        <position position="480"/>
    </location>
    <ligand>
        <name>Zn(2+)</name>
        <dbReference type="ChEBI" id="CHEBI:29105"/>
        <label>2</label>
    </ligand>
</feature>
<dbReference type="Pfam" id="PF18074">
    <property type="entry name" value="PriA_C"/>
    <property type="match status" value="1"/>
</dbReference>
<keyword evidence="9 12" id="KW-0238">DNA-binding</keyword>
<dbReference type="GO" id="GO:0006269">
    <property type="term" value="P:DNA replication, synthesis of primer"/>
    <property type="evidence" value="ECO:0007669"/>
    <property type="project" value="UniProtKB-KW"/>
</dbReference>
<dbReference type="GO" id="GO:0008270">
    <property type="term" value="F:zinc ion binding"/>
    <property type="evidence" value="ECO:0007669"/>
    <property type="project" value="UniProtKB-UniRule"/>
</dbReference>
<dbReference type="Pfam" id="PF17764">
    <property type="entry name" value="PriA_3primeBD"/>
    <property type="match status" value="1"/>
</dbReference>
<evidence type="ECO:0000256" key="2">
    <source>
        <dbReference type="ARBA" id="ARBA00022705"/>
    </source>
</evidence>
<keyword evidence="6 12" id="KW-0347">Helicase</keyword>
<evidence type="ECO:0000256" key="4">
    <source>
        <dbReference type="ARBA" id="ARBA00022741"/>
    </source>
</evidence>
<comment type="subunit">
    <text evidence="12">Component of the replication restart primosome.</text>
</comment>
<dbReference type="InterPro" id="IPR005259">
    <property type="entry name" value="PriA"/>
</dbReference>
<keyword evidence="3 12" id="KW-0479">Metal-binding</keyword>
<comment type="catalytic activity">
    <reaction evidence="11 12">
        <text>ATP + H2O = ADP + phosphate + H(+)</text>
        <dbReference type="Rhea" id="RHEA:13065"/>
        <dbReference type="ChEBI" id="CHEBI:15377"/>
        <dbReference type="ChEBI" id="CHEBI:15378"/>
        <dbReference type="ChEBI" id="CHEBI:30616"/>
        <dbReference type="ChEBI" id="CHEBI:43474"/>
        <dbReference type="ChEBI" id="CHEBI:456216"/>
        <dbReference type="EC" id="5.6.2.4"/>
    </reaction>
</comment>
<dbReference type="Pfam" id="PF00271">
    <property type="entry name" value="Helicase_C"/>
    <property type="match status" value="1"/>
</dbReference>
<dbReference type="PROSITE" id="PS51194">
    <property type="entry name" value="HELICASE_CTER"/>
    <property type="match status" value="1"/>
</dbReference>
<dbReference type="InterPro" id="IPR041236">
    <property type="entry name" value="PriA_C"/>
</dbReference>
<dbReference type="SMART" id="SM00490">
    <property type="entry name" value="HELICc"/>
    <property type="match status" value="1"/>
</dbReference>
<dbReference type="InterPro" id="IPR014001">
    <property type="entry name" value="Helicase_ATP-bd"/>
</dbReference>
<keyword evidence="5 12" id="KW-0378">Hydrolase</keyword>
<dbReference type="PANTHER" id="PTHR30580">
    <property type="entry name" value="PRIMOSOMAL PROTEIN N"/>
    <property type="match status" value="1"/>
</dbReference>
<keyword evidence="8 12" id="KW-0067">ATP-binding</keyword>
<dbReference type="SMART" id="SM00487">
    <property type="entry name" value="DEXDc"/>
    <property type="match status" value="1"/>
</dbReference>
<dbReference type="AlphaFoldDB" id="A0A2U3KSY1"/>
<organism evidence="15 16">
    <name type="scientific">Candidatus Desulfosporosinus infrequens</name>
    <dbReference type="NCBI Taxonomy" id="2043169"/>
    <lineage>
        <taxon>Bacteria</taxon>
        <taxon>Bacillati</taxon>
        <taxon>Bacillota</taxon>
        <taxon>Clostridia</taxon>
        <taxon>Eubacteriales</taxon>
        <taxon>Desulfitobacteriaceae</taxon>
        <taxon>Desulfosporosinus</taxon>
    </lineage>
</organism>
<evidence type="ECO:0000256" key="1">
    <source>
        <dbReference type="ARBA" id="ARBA00022515"/>
    </source>
</evidence>
<dbReference type="GO" id="GO:0003677">
    <property type="term" value="F:DNA binding"/>
    <property type="evidence" value="ECO:0007669"/>
    <property type="project" value="UniProtKB-UniRule"/>
</dbReference>
<dbReference type="GO" id="GO:0005524">
    <property type="term" value="F:ATP binding"/>
    <property type="evidence" value="ECO:0007669"/>
    <property type="project" value="UniProtKB-UniRule"/>
</dbReference>
<comment type="catalytic activity">
    <reaction evidence="12">
        <text>Couples ATP hydrolysis with the unwinding of duplex DNA by translocating in the 3'-5' direction.</text>
        <dbReference type="EC" id="5.6.2.4"/>
    </reaction>
</comment>
<dbReference type="HAMAP" id="MF_00983">
    <property type="entry name" value="PriA"/>
    <property type="match status" value="1"/>
</dbReference>
<keyword evidence="7 12" id="KW-0862">Zinc</keyword>
<dbReference type="Pfam" id="PF18319">
    <property type="entry name" value="Zn_ribbon_PriA"/>
    <property type="match status" value="1"/>
</dbReference>
<dbReference type="Pfam" id="PF00270">
    <property type="entry name" value="DEAD"/>
    <property type="match status" value="1"/>
</dbReference>
<dbReference type="CDD" id="cd17929">
    <property type="entry name" value="DEXHc_priA"/>
    <property type="match status" value="1"/>
</dbReference>
<comment type="function">
    <text evidence="12">Initiates the restart of stalled replication forks, which reloads the replicative helicase on sites other than the origin of replication. Recognizes and binds to abandoned replication forks and remodels them to uncover a helicase loading site. Promotes assembly of the primosome at these replication forks.</text>
</comment>
<proteinExistence type="inferred from homology"/>
<dbReference type="OrthoDB" id="9759544at2"/>
<evidence type="ECO:0000259" key="14">
    <source>
        <dbReference type="PROSITE" id="PS51194"/>
    </source>
</evidence>
<evidence type="ECO:0000256" key="9">
    <source>
        <dbReference type="ARBA" id="ARBA00023125"/>
    </source>
</evidence>
<dbReference type="GO" id="GO:0016887">
    <property type="term" value="F:ATP hydrolysis activity"/>
    <property type="evidence" value="ECO:0007669"/>
    <property type="project" value="RHEA"/>
</dbReference>
<comment type="cofactor">
    <cofactor evidence="12">
        <name>Zn(2+)</name>
        <dbReference type="ChEBI" id="CHEBI:29105"/>
    </cofactor>
    <text evidence="12">Binds 2 zinc ions per subunit.</text>
</comment>
<feature type="binding site" evidence="12">
    <location>
        <position position="495"/>
    </location>
    <ligand>
        <name>Zn(2+)</name>
        <dbReference type="ChEBI" id="CHEBI:29105"/>
        <label>2</label>
    </ligand>
</feature>
<dbReference type="InterPro" id="IPR041222">
    <property type="entry name" value="PriA_3primeBD"/>
</dbReference>
<feature type="binding site" evidence="12">
    <location>
        <position position="498"/>
    </location>
    <ligand>
        <name>Zn(2+)</name>
        <dbReference type="ChEBI" id="CHEBI:29105"/>
        <label>2</label>
    </ligand>
</feature>
<feature type="domain" description="Helicase C-terminal" evidence="14">
    <location>
        <begin position="503"/>
        <end position="662"/>
    </location>
</feature>
<dbReference type="Proteomes" id="UP000238916">
    <property type="component" value="Unassembled WGS sequence"/>
</dbReference>
<evidence type="ECO:0000256" key="10">
    <source>
        <dbReference type="ARBA" id="ARBA00023235"/>
    </source>
</evidence>
<evidence type="ECO:0000259" key="13">
    <source>
        <dbReference type="PROSITE" id="PS51192"/>
    </source>
</evidence>
<dbReference type="Gene3D" id="3.40.50.300">
    <property type="entry name" value="P-loop containing nucleotide triphosphate hydrolases"/>
    <property type="match status" value="2"/>
</dbReference>
<keyword evidence="1 12" id="KW-0639">Primosome</keyword>
<name>A0A2U3KSY1_9FIRM</name>
<evidence type="ECO:0000313" key="16">
    <source>
        <dbReference type="Proteomes" id="UP000238916"/>
    </source>
</evidence>
<protein>
    <recommendedName>
        <fullName evidence="12">Replication restart protein PriA</fullName>
    </recommendedName>
    <alternativeName>
        <fullName evidence="12">ATP-dependent DNA helicase PriA</fullName>
        <ecNumber evidence="12">5.6.2.4</ecNumber>
    </alternativeName>
    <alternativeName>
        <fullName evidence="12">DNA 3'-5' helicase PriA</fullName>
    </alternativeName>
</protein>
<evidence type="ECO:0000256" key="8">
    <source>
        <dbReference type="ARBA" id="ARBA00022840"/>
    </source>
</evidence>
<dbReference type="PANTHER" id="PTHR30580:SF0">
    <property type="entry name" value="PRIMOSOMAL PROTEIN N"/>
    <property type="match status" value="1"/>
</dbReference>
<feature type="binding site" evidence="12">
    <location>
        <position position="468"/>
    </location>
    <ligand>
        <name>Zn(2+)</name>
        <dbReference type="ChEBI" id="CHEBI:29105"/>
        <label>1</label>
    </ligand>
</feature>
<accession>A0A2U3KSY1</accession>
<dbReference type="InterPro" id="IPR001650">
    <property type="entry name" value="Helicase_C-like"/>
</dbReference>
<dbReference type="GO" id="GO:1990077">
    <property type="term" value="C:primosome complex"/>
    <property type="evidence" value="ECO:0007669"/>
    <property type="project" value="UniProtKB-UniRule"/>
</dbReference>
<evidence type="ECO:0000256" key="7">
    <source>
        <dbReference type="ARBA" id="ARBA00022833"/>
    </source>
</evidence>
<evidence type="ECO:0000256" key="11">
    <source>
        <dbReference type="ARBA" id="ARBA00048988"/>
    </source>
</evidence>
<evidence type="ECO:0000256" key="3">
    <source>
        <dbReference type="ARBA" id="ARBA00022723"/>
    </source>
</evidence>
<dbReference type="InterPro" id="IPR011545">
    <property type="entry name" value="DEAD/DEAH_box_helicase_dom"/>
</dbReference>
<dbReference type="GO" id="GO:0006302">
    <property type="term" value="P:double-strand break repair"/>
    <property type="evidence" value="ECO:0007669"/>
    <property type="project" value="InterPro"/>
</dbReference>
<sequence>MFRYAEVLVDVANRRLDQSYHYLIPEYFNLKIGMRVLVFLQNRKVQGLVVNVTNDLPDELALINLKLILEIVDEESLVPTELIELAHWLAQTTICSVAQSLHTVWPLLKGKMEDWVKLIASMKDSDIQTLQWLDTDAFRAVNVLDRSRSKAIPLKIFLKRADISEATLDKLLHQGWAKKETRFVSKGEGVIKQISFAKGSLEEASLLCRQDEVNEGDLSSGRTYNLTGEQTVAVRSVLAALEEGSPQTVLLHGVTGSGKTDVYRELITQILARGGDAILLVPEISLTSQVARYFETQFGEQVIILHSGLRPKEKMKAWEDILTGHKRIVIGARSAVFAPLLNLKLIILDEEHDGAYKQDENPKYHARDVARKRMEQLKGVVLLGSATPSLEAYAAAQAGKIGLLTMTQRIGESVLPPVEIVDMREELMQGNRSVFSLLLQRKLRERIERGEQTMLFLNRRGYSTFVVCRECGYVVSCPNCDIALTYHTQGQAMRCHYCNHKELPPLSCPKCGSRYIRFFGLGTQRVEEELQGLLPGVPILRMDYDTTRSGKAHHTILERFRRQEASILVGTQMMAKGLDFPNVTLVGVIAADQTLNFPDFRARERTFQLLTQVAGRAGRSVKPGEVVIQTYSPTDGAILKAAHHDFQGFFWEEIRYRKERKYPPYTHIIRVLLLHEKEERVIKGANDLGVYLRLGMQEPKFGNNELDILGPAPALLSRLKNQWRWQISVKGKSLSLLRNFLHQGVQQFFKSPASSGIILNIEVDPLT</sequence>